<accession>A0A8C0J3T2</accession>
<organism evidence="2 3">
    <name type="scientific">Chelonoidis abingdonii</name>
    <name type="common">Abingdon island giant tortoise</name>
    <name type="synonym">Testudo abingdonii</name>
    <dbReference type="NCBI Taxonomy" id="106734"/>
    <lineage>
        <taxon>Eukaryota</taxon>
        <taxon>Metazoa</taxon>
        <taxon>Chordata</taxon>
        <taxon>Craniata</taxon>
        <taxon>Vertebrata</taxon>
        <taxon>Euteleostomi</taxon>
        <taxon>Archelosauria</taxon>
        <taxon>Testudinata</taxon>
        <taxon>Testudines</taxon>
        <taxon>Cryptodira</taxon>
        <taxon>Durocryptodira</taxon>
        <taxon>Testudinoidea</taxon>
        <taxon>Testudinidae</taxon>
        <taxon>Chelonoidis</taxon>
    </lineage>
</organism>
<keyword evidence="3" id="KW-1185">Reference proteome</keyword>
<feature type="signal peptide" evidence="1">
    <location>
        <begin position="1"/>
        <end position="22"/>
    </location>
</feature>
<evidence type="ECO:0000313" key="3">
    <source>
        <dbReference type="Proteomes" id="UP000694404"/>
    </source>
</evidence>
<evidence type="ECO:0008006" key="4">
    <source>
        <dbReference type="Google" id="ProtNLM"/>
    </source>
</evidence>
<evidence type="ECO:0000313" key="2">
    <source>
        <dbReference type="Ensembl" id="ENSCABP00000026053.1"/>
    </source>
</evidence>
<protein>
    <recommendedName>
        <fullName evidence="4">Secreted protein</fullName>
    </recommendedName>
</protein>
<keyword evidence="1" id="KW-0732">Signal</keyword>
<sequence>PTLSSLFLFFFFLRFHLKVIKQNDDIVGTFLNFQMEKCCHQVSRGKSLFCSRPFCMNCYQELARITNLHTRTLYKLLPGFRNMLKFIPVHDMT</sequence>
<evidence type="ECO:0000256" key="1">
    <source>
        <dbReference type="SAM" id="SignalP"/>
    </source>
</evidence>
<feature type="chain" id="PRO_5034974957" description="Secreted protein" evidence="1">
    <location>
        <begin position="23"/>
        <end position="93"/>
    </location>
</feature>
<dbReference type="AlphaFoldDB" id="A0A8C0J3T2"/>
<proteinExistence type="predicted"/>
<dbReference type="Proteomes" id="UP000694404">
    <property type="component" value="Unplaced"/>
</dbReference>
<dbReference type="Ensembl" id="ENSCABT00000028534.1">
    <property type="protein sequence ID" value="ENSCABP00000026053.1"/>
    <property type="gene ID" value="ENSCABG00000019163.1"/>
</dbReference>
<reference evidence="2" key="1">
    <citation type="submission" date="2025-08" db="UniProtKB">
        <authorList>
            <consortium name="Ensembl"/>
        </authorList>
    </citation>
    <scope>IDENTIFICATION</scope>
</reference>
<reference evidence="2" key="2">
    <citation type="submission" date="2025-09" db="UniProtKB">
        <authorList>
            <consortium name="Ensembl"/>
        </authorList>
    </citation>
    <scope>IDENTIFICATION</scope>
</reference>
<name>A0A8C0J3T2_CHEAB</name>